<dbReference type="Proteomes" id="UP000182444">
    <property type="component" value="Chromosome 1A"/>
</dbReference>
<gene>
    <name evidence="1" type="ORF">YALI1_A16832g</name>
</gene>
<dbReference type="VEuPathDB" id="FungiDB:YALI1_A16832g"/>
<protein>
    <submittedName>
        <fullName evidence="1">Uncharacterized protein</fullName>
    </submittedName>
</protein>
<proteinExistence type="predicted"/>
<dbReference type="EMBL" id="CP017553">
    <property type="protein sequence ID" value="AOW00744.1"/>
    <property type="molecule type" value="Genomic_DNA"/>
</dbReference>
<dbReference type="AlphaFoldDB" id="A0A1D8N564"/>
<organism evidence="1 2">
    <name type="scientific">Yarrowia lipolytica</name>
    <name type="common">Candida lipolytica</name>
    <dbReference type="NCBI Taxonomy" id="4952"/>
    <lineage>
        <taxon>Eukaryota</taxon>
        <taxon>Fungi</taxon>
        <taxon>Dikarya</taxon>
        <taxon>Ascomycota</taxon>
        <taxon>Saccharomycotina</taxon>
        <taxon>Dipodascomycetes</taxon>
        <taxon>Dipodascales</taxon>
        <taxon>Dipodascales incertae sedis</taxon>
        <taxon>Yarrowia</taxon>
    </lineage>
</organism>
<sequence>MISMGTCTARLSSLSHPEFVHALLIIARLSFFHMMKEAAVCGEMMRLGSKTGGGWLFVSNCNISSWLVCYRPYCIISMKPVIIGTSC</sequence>
<evidence type="ECO:0000313" key="2">
    <source>
        <dbReference type="Proteomes" id="UP000182444"/>
    </source>
</evidence>
<reference evidence="1 2" key="1">
    <citation type="journal article" date="2016" name="PLoS ONE">
        <title>Sequence Assembly of Yarrowia lipolytica Strain W29/CLIB89 Shows Transposable Element Diversity.</title>
        <authorList>
            <person name="Magnan C."/>
            <person name="Yu J."/>
            <person name="Chang I."/>
            <person name="Jahn E."/>
            <person name="Kanomata Y."/>
            <person name="Wu J."/>
            <person name="Zeller M."/>
            <person name="Oakes M."/>
            <person name="Baldi P."/>
            <person name="Sandmeyer S."/>
        </authorList>
    </citation>
    <scope>NUCLEOTIDE SEQUENCE [LARGE SCALE GENOMIC DNA]</scope>
    <source>
        <strain evidence="2">CLIB89(W29)</strain>
    </source>
</reference>
<dbReference type="GeneID" id="94582490"/>
<accession>A0A1D8N564</accession>
<name>A0A1D8N564_YARLL</name>
<dbReference type="RefSeq" id="XP_068137931.1">
    <property type="nucleotide sequence ID" value="XM_068281830.1"/>
</dbReference>
<evidence type="ECO:0000313" key="1">
    <source>
        <dbReference type="EMBL" id="AOW00744.1"/>
    </source>
</evidence>